<evidence type="ECO:0000256" key="3">
    <source>
        <dbReference type="ARBA" id="ARBA00022679"/>
    </source>
</evidence>
<comment type="subcellular location">
    <subcellularLocation>
        <location evidence="1">Nucleus</location>
    </subcellularLocation>
</comment>
<dbReference type="Proteomes" id="UP000332933">
    <property type="component" value="Unassembled WGS sequence"/>
</dbReference>
<feature type="domain" description="TAZ-type" evidence="12">
    <location>
        <begin position="51"/>
        <end position="132"/>
    </location>
</feature>
<keyword evidence="9" id="KW-0804">Transcription</keyword>
<dbReference type="EMBL" id="VJMH01006714">
    <property type="protein sequence ID" value="KAF0688620.1"/>
    <property type="molecule type" value="Genomic_DNA"/>
</dbReference>
<dbReference type="GO" id="GO:0008270">
    <property type="term" value="F:zinc ion binding"/>
    <property type="evidence" value="ECO:0007669"/>
    <property type="project" value="UniProtKB-KW"/>
</dbReference>
<reference evidence="13" key="2">
    <citation type="submission" date="2019-06" db="EMBL/GenBank/DDBJ databases">
        <title>Genomics analysis of Aphanomyces spp. identifies a new class of oomycete effector associated with host adaptation.</title>
        <authorList>
            <person name="Gaulin E."/>
        </authorList>
    </citation>
    <scope>NUCLEOTIDE SEQUENCE</scope>
    <source>
        <strain evidence="13">CBS 578.67</strain>
    </source>
</reference>
<evidence type="ECO:0000256" key="7">
    <source>
        <dbReference type="ARBA" id="ARBA00022853"/>
    </source>
</evidence>
<accession>A0A485LI11</accession>
<dbReference type="GO" id="GO:0000123">
    <property type="term" value="C:histone acetyltransferase complex"/>
    <property type="evidence" value="ECO:0007669"/>
    <property type="project" value="TreeGrafter"/>
</dbReference>
<evidence type="ECO:0000256" key="8">
    <source>
        <dbReference type="ARBA" id="ARBA00023015"/>
    </source>
</evidence>
<dbReference type="GO" id="GO:0031490">
    <property type="term" value="F:chromatin DNA binding"/>
    <property type="evidence" value="ECO:0007669"/>
    <property type="project" value="TreeGrafter"/>
</dbReference>
<dbReference type="SUPFAM" id="SSF57933">
    <property type="entry name" value="TAZ domain"/>
    <property type="match status" value="1"/>
</dbReference>
<feature type="domain" description="TAZ-type" evidence="12">
    <location>
        <begin position="134"/>
        <end position="216"/>
    </location>
</feature>
<dbReference type="AlphaFoldDB" id="A0A485LI11"/>
<protein>
    <recommendedName>
        <fullName evidence="2">histone acetyltransferase</fullName>
        <ecNumber evidence="2">2.3.1.48</ecNumber>
    </recommendedName>
</protein>
<evidence type="ECO:0000256" key="1">
    <source>
        <dbReference type="ARBA" id="ARBA00004123"/>
    </source>
</evidence>
<dbReference type="Gene3D" id="1.20.1020.10">
    <property type="entry name" value="TAZ domain"/>
    <property type="match status" value="1"/>
</dbReference>
<keyword evidence="5" id="KW-0863">Zinc-finger</keyword>
<keyword evidence="8" id="KW-0805">Transcription regulation</keyword>
<evidence type="ECO:0000256" key="6">
    <source>
        <dbReference type="ARBA" id="ARBA00022833"/>
    </source>
</evidence>
<dbReference type="EMBL" id="CAADRA010006737">
    <property type="protein sequence ID" value="VFT96491.1"/>
    <property type="molecule type" value="Genomic_DNA"/>
</dbReference>
<keyword evidence="4" id="KW-0479">Metal-binding</keyword>
<dbReference type="GO" id="GO:0004402">
    <property type="term" value="F:histone acetyltransferase activity"/>
    <property type="evidence" value="ECO:0007669"/>
    <property type="project" value="InterPro"/>
</dbReference>
<dbReference type="InterPro" id="IPR013178">
    <property type="entry name" value="Histone_AcTrfase_Rtt109/CBP"/>
</dbReference>
<evidence type="ECO:0000256" key="5">
    <source>
        <dbReference type="ARBA" id="ARBA00022771"/>
    </source>
</evidence>
<sequence>MASSDDDVKREGINDKPLAMPAWLYDLPLPRDLLPQSTNPHMPAGANAPPMPSIATTMDDVHDVTTLQFKHARTCKDLSCRKHNCSKAKALCAHMATCADACCARVECLYAHHLVSHAHSCPNWICGVCDRKQSNVRHVYVLRRQQDWLCMLRHAYACTTATSCPKTYCVAMKRLWIHVRTCRVRECPTDHCRSSRYVLSHFKHCRLPACDLCVPVRRAIQFVDAAKSNPHLWHTIFPSCSLETKVLIRQMTNATMPATESIGKIAMLLPRPPAFAVQETGKPATHNRSKRKRE</sequence>
<evidence type="ECO:0000256" key="2">
    <source>
        <dbReference type="ARBA" id="ARBA00013184"/>
    </source>
</evidence>
<dbReference type="PANTHER" id="PTHR13808">
    <property type="entry name" value="CBP/P300-RELATED"/>
    <property type="match status" value="1"/>
</dbReference>
<evidence type="ECO:0000256" key="10">
    <source>
        <dbReference type="ARBA" id="ARBA00023242"/>
    </source>
</evidence>
<evidence type="ECO:0000256" key="9">
    <source>
        <dbReference type="ARBA" id="ARBA00023163"/>
    </source>
</evidence>
<dbReference type="PANTHER" id="PTHR13808:SF1">
    <property type="entry name" value="HISTONE ACETYLTRANSFERASE"/>
    <property type="match status" value="1"/>
</dbReference>
<evidence type="ECO:0000256" key="11">
    <source>
        <dbReference type="ARBA" id="ARBA00048017"/>
    </source>
</evidence>
<keyword evidence="3" id="KW-0808">Transferase</keyword>
<dbReference type="PROSITE" id="PS50134">
    <property type="entry name" value="ZF_TAZ"/>
    <property type="match status" value="2"/>
</dbReference>
<dbReference type="InterPro" id="IPR000197">
    <property type="entry name" value="Znf_TAZ"/>
</dbReference>
<evidence type="ECO:0000313" key="15">
    <source>
        <dbReference type="Proteomes" id="UP000332933"/>
    </source>
</evidence>
<reference evidence="14 15" key="1">
    <citation type="submission" date="2019-03" db="EMBL/GenBank/DDBJ databases">
        <authorList>
            <person name="Gaulin E."/>
            <person name="Dumas B."/>
        </authorList>
    </citation>
    <scope>NUCLEOTIDE SEQUENCE [LARGE SCALE GENOMIC DNA]</scope>
    <source>
        <strain evidence="14">CBS 568.67</strain>
    </source>
</reference>
<proteinExistence type="predicted"/>
<dbReference type="OrthoDB" id="899at2759"/>
<dbReference type="SMART" id="SM00551">
    <property type="entry name" value="ZnF_TAZ"/>
    <property type="match status" value="1"/>
</dbReference>
<evidence type="ECO:0000313" key="13">
    <source>
        <dbReference type="EMBL" id="KAF0688620.1"/>
    </source>
</evidence>
<dbReference type="GO" id="GO:0005667">
    <property type="term" value="C:transcription regulator complex"/>
    <property type="evidence" value="ECO:0007669"/>
    <property type="project" value="TreeGrafter"/>
</dbReference>
<dbReference type="Pfam" id="PF02135">
    <property type="entry name" value="zf-TAZ"/>
    <property type="match status" value="2"/>
</dbReference>
<comment type="catalytic activity">
    <reaction evidence="11">
        <text>L-lysyl-[protein] + acetyl-CoA = N(6)-acetyl-L-lysyl-[protein] + CoA + H(+)</text>
        <dbReference type="Rhea" id="RHEA:45948"/>
        <dbReference type="Rhea" id="RHEA-COMP:9752"/>
        <dbReference type="Rhea" id="RHEA-COMP:10731"/>
        <dbReference type="ChEBI" id="CHEBI:15378"/>
        <dbReference type="ChEBI" id="CHEBI:29969"/>
        <dbReference type="ChEBI" id="CHEBI:57287"/>
        <dbReference type="ChEBI" id="CHEBI:57288"/>
        <dbReference type="ChEBI" id="CHEBI:61930"/>
        <dbReference type="EC" id="2.3.1.48"/>
    </reaction>
</comment>
<dbReference type="InterPro" id="IPR035898">
    <property type="entry name" value="TAZ_dom_sf"/>
</dbReference>
<dbReference type="GO" id="GO:0005634">
    <property type="term" value="C:nucleus"/>
    <property type="evidence" value="ECO:0007669"/>
    <property type="project" value="UniProtKB-SubCell"/>
</dbReference>
<keyword evidence="10" id="KW-0539">Nucleus</keyword>
<dbReference type="GO" id="GO:0003713">
    <property type="term" value="F:transcription coactivator activity"/>
    <property type="evidence" value="ECO:0007669"/>
    <property type="project" value="TreeGrafter"/>
</dbReference>
<dbReference type="GO" id="GO:0045944">
    <property type="term" value="P:positive regulation of transcription by RNA polymerase II"/>
    <property type="evidence" value="ECO:0007669"/>
    <property type="project" value="TreeGrafter"/>
</dbReference>
<name>A0A485LI11_9STRA</name>
<organism evidence="14 15">
    <name type="scientific">Aphanomyces stellatus</name>
    <dbReference type="NCBI Taxonomy" id="120398"/>
    <lineage>
        <taxon>Eukaryota</taxon>
        <taxon>Sar</taxon>
        <taxon>Stramenopiles</taxon>
        <taxon>Oomycota</taxon>
        <taxon>Saprolegniomycetes</taxon>
        <taxon>Saprolegniales</taxon>
        <taxon>Verrucalvaceae</taxon>
        <taxon>Aphanomyces</taxon>
    </lineage>
</organism>
<evidence type="ECO:0000313" key="14">
    <source>
        <dbReference type="EMBL" id="VFT96491.1"/>
    </source>
</evidence>
<evidence type="ECO:0000259" key="12">
    <source>
        <dbReference type="PROSITE" id="PS50134"/>
    </source>
</evidence>
<keyword evidence="7" id="KW-0156">Chromatin regulator</keyword>
<dbReference type="EC" id="2.3.1.48" evidence="2"/>
<keyword evidence="15" id="KW-1185">Reference proteome</keyword>
<evidence type="ECO:0000256" key="4">
    <source>
        <dbReference type="ARBA" id="ARBA00022723"/>
    </source>
</evidence>
<gene>
    <name evidence="14" type="primary">Aste57867_19793</name>
    <name evidence="13" type="ORF">As57867_019728</name>
    <name evidence="14" type="ORF">ASTE57867_19793</name>
</gene>
<keyword evidence="6" id="KW-0862">Zinc</keyword>